<dbReference type="PANTHER" id="PTHR43157">
    <property type="entry name" value="PHOSPHATIDYLINOSITOL-GLYCAN BIOSYNTHESIS CLASS F PROTEIN-RELATED"/>
    <property type="match status" value="1"/>
</dbReference>
<proteinExistence type="predicted"/>
<dbReference type="GO" id="GO:0016491">
    <property type="term" value="F:oxidoreductase activity"/>
    <property type="evidence" value="ECO:0007669"/>
    <property type="project" value="UniProtKB-KW"/>
</dbReference>
<dbReference type="AlphaFoldDB" id="A0AAD5SKJ0"/>
<organism evidence="2 3">
    <name type="scientific">Rhizophlyctis rosea</name>
    <dbReference type="NCBI Taxonomy" id="64517"/>
    <lineage>
        <taxon>Eukaryota</taxon>
        <taxon>Fungi</taxon>
        <taxon>Fungi incertae sedis</taxon>
        <taxon>Chytridiomycota</taxon>
        <taxon>Chytridiomycota incertae sedis</taxon>
        <taxon>Chytridiomycetes</taxon>
        <taxon>Rhizophlyctidales</taxon>
        <taxon>Rhizophlyctidaceae</taxon>
        <taxon>Rhizophlyctis</taxon>
    </lineage>
</organism>
<name>A0AAD5SKJ0_9FUNG</name>
<evidence type="ECO:0000313" key="3">
    <source>
        <dbReference type="Proteomes" id="UP001212841"/>
    </source>
</evidence>
<evidence type="ECO:0000313" key="2">
    <source>
        <dbReference type="EMBL" id="KAJ3056383.1"/>
    </source>
</evidence>
<reference evidence="2" key="1">
    <citation type="submission" date="2020-05" db="EMBL/GenBank/DDBJ databases">
        <title>Phylogenomic resolution of chytrid fungi.</title>
        <authorList>
            <person name="Stajich J.E."/>
            <person name="Amses K."/>
            <person name="Simmons R."/>
            <person name="Seto K."/>
            <person name="Myers J."/>
            <person name="Bonds A."/>
            <person name="Quandt C.A."/>
            <person name="Barry K."/>
            <person name="Liu P."/>
            <person name="Grigoriev I."/>
            <person name="Longcore J.E."/>
            <person name="James T.Y."/>
        </authorList>
    </citation>
    <scope>NUCLEOTIDE SEQUENCE</scope>
    <source>
        <strain evidence="2">JEL0318</strain>
    </source>
</reference>
<evidence type="ECO:0000256" key="1">
    <source>
        <dbReference type="ARBA" id="ARBA00023002"/>
    </source>
</evidence>
<accession>A0AAD5SKJ0</accession>
<comment type="caution">
    <text evidence="2">The sequence shown here is derived from an EMBL/GenBank/DDBJ whole genome shotgun (WGS) entry which is preliminary data.</text>
</comment>
<dbReference type="EMBL" id="JADGJD010000035">
    <property type="protein sequence ID" value="KAJ3056383.1"/>
    <property type="molecule type" value="Genomic_DNA"/>
</dbReference>
<gene>
    <name evidence="2" type="ORF">HK097_007112</name>
</gene>
<dbReference type="SUPFAM" id="SSF51735">
    <property type="entry name" value="NAD(P)-binding Rossmann-fold domains"/>
    <property type="match status" value="1"/>
</dbReference>
<protein>
    <submittedName>
        <fullName evidence="2">Uncharacterized protein</fullName>
    </submittedName>
</protein>
<dbReference type="InterPro" id="IPR036291">
    <property type="entry name" value="NAD(P)-bd_dom_sf"/>
</dbReference>
<dbReference type="InterPro" id="IPR002347">
    <property type="entry name" value="SDR_fam"/>
</dbReference>
<keyword evidence="1" id="KW-0560">Oxidoreductase</keyword>
<dbReference type="Gene3D" id="3.40.50.720">
    <property type="entry name" value="NAD(P)-binding Rossmann-like Domain"/>
    <property type="match status" value="1"/>
</dbReference>
<dbReference type="PANTHER" id="PTHR43157:SF31">
    <property type="entry name" value="PHOSPHATIDYLINOSITOL-GLYCAN BIOSYNTHESIS CLASS F PROTEIN"/>
    <property type="match status" value="1"/>
</dbReference>
<dbReference type="Pfam" id="PF00106">
    <property type="entry name" value="adh_short"/>
    <property type="match status" value="1"/>
</dbReference>
<sequence>MTTILITGCTVGGLGFEAATQILQADSDATLLLTVRSEAAQRNVIDTLHAQNVSYPSRVTVKLLDLSSLASVRSFCDELDKSNIQTILCNAGTIKNTYRLTEDGHEWQFQVNYLAHFLLIYTLLPTLLHRLNPKIVLVSSDMHLNFMNTDPSYLHHITPVSSYNGMTVYGHTKYLENALAQYLVAHLPIYITINTVTPGLVPSTAMADKSSCFDRVLARHVLPFFGIAVSKEIGAKRLVEVAVAESAAGVTGKYWSRGKFGLPRQEALDQGVQEKLWKLSCDLVGVDASPSFLE</sequence>
<keyword evidence="3" id="KW-1185">Reference proteome</keyword>
<dbReference type="Proteomes" id="UP001212841">
    <property type="component" value="Unassembled WGS sequence"/>
</dbReference>